<sequence>MFALHPHATRGPRALRLDLFRTLTSQSRPYHPLTTSPLKRTLYLTSPRTSPASLRHPSRPYSSPAPSPSSTPASSAQEQDLSHLDQAERQIHALLTEKLAPTALEVKDVSGGCGSMYAISVTSEAFRGLSVMKQHRLVNGALKGVMEGWHGCQVRTRVP</sequence>
<dbReference type="Pfam" id="PF01722">
    <property type="entry name" value="BolA"/>
    <property type="match status" value="1"/>
</dbReference>
<accession>A0A4U7AUG4</accession>
<dbReference type="AlphaFoldDB" id="A0A4U7AUG4"/>
<dbReference type="PANTHER" id="PTHR46188:SF1">
    <property type="entry name" value="BOLA-LIKE PROTEIN 3"/>
    <property type="match status" value="1"/>
</dbReference>
<name>A0A4U7AUG4_9PEZI</name>
<gene>
    <name evidence="4" type="ORF">C1H76_8459</name>
</gene>
<dbReference type="GO" id="GO:0005759">
    <property type="term" value="C:mitochondrial matrix"/>
    <property type="evidence" value="ECO:0007669"/>
    <property type="project" value="TreeGrafter"/>
</dbReference>
<dbReference type="InterPro" id="IPR052275">
    <property type="entry name" value="Mt_Fe-S_assembly_factor"/>
</dbReference>
<feature type="compositionally biased region" description="Polar residues" evidence="3">
    <location>
        <begin position="28"/>
        <end position="52"/>
    </location>
</feature>
<dbReference type="EMBL" id="PTQR01000116">
    <property type="protein sequence ID" value="TKX19274.1"/>
    <property type="molecule type" value="Genomic_DNA"/>
</dbReference>
<evidence type="ECO:0000313" key="4">
    <source>
        <dbReference type="EMBL" id="TKX19274.1"/>
    </source>
</evidence>
<dbReference type="PANTHER" id="PTHR46188">
    <property type="entry name" value="BOLA-LIKE PROTEIN 3"/>
    <property type="match status" value="1"/>
</dbReference>
<dbReference type="InterPro" id="IPR036065">
    <property type="entry name" value="BolA-like_sf"/>
</dbReference>
<comment type="similarity">
    <text evidence="1 2">Belongs to the BolA/IbaG family.</text>
</comment>
<proteinExistence type="inferred from homology"/>
<evidence type="ECO:0000256" key="1">
    <source>
        <dbReference type="ARBA" id="ARBA00005578"/>
    </source>
</evidence>
<organism evidence="4 5">
    <name type="scientific">Elsinoe australis</name>
    <dbReference type="NCBI Taxonomy" id="40998"/>
    <lineage>
        <taxon>Eukaryota</taxon>
        <taxon>Fungi</taxon>
        <taxon>Dikarya</taxon>
        <taxon>Ascomycota</taxon>
        <taxon>Pezizomycotina</taxon>
        <taxon>Dothideomycetes</taxon>
        <taxon>Dothideomycetidae</taxon>
        <taxon>Myriangiales</taxon>
        <taxon>Elsinoaceae</taxon>
        <taxon>Elsinoe</taxon>
    </lineage>
</organism>
<reference evidence="4 5" key="1">
    <citation type="submission" date="2018-02" db="EMBL/GenBank/DDBJ databases">
        <title>Draft genome sequences of Elsinoe sp., causing black scab on jojoba.</title>
        <authorList>
            <person name="Stodart B."/>
            <person name="Jeffress S."/>
            <person name="Ash G."/>
            <person name="Arun Chinnappa K."/>
        </authorList>
    </citation>
    <scope>NUCLEOTIDE SEQUENCE [LARGE SCALE GENOMIC DNA]</scope>
    <source>
        <strain evidence="4 5">Hillstone_2</strain>
    </source>
</reference>
<evidence type="ECO:0008006" key="6">
    <source>
        <dbReference type="Google" id="ProtNLM"/>
    </source>
</evidence>
<evidence type="ECO:0000256" key="3">
    <source>
        <dbReference type="SAM" id="MobiDB-lite"/>
    </source>
</evidence>
<dbReference type="Gene3D" id="3.30.300.90">
    <property type="entry name" value="BolA-like"/>
    <property type="match status" value="1"/>
</dbReference>
<evidence type="ECO:0000256" key="2">
    <source>
        <dbReference type="RuleBase" id="RU003860"/>
    </source>
</evidence>
<comment type="caution">
    <text evidence="4">The sequence shown here is derived from an EMBL/GenBank/DDBJ whole genome shotgun (WGS) entry which is preliminary data.</text>
</comment>
<protein>
    <recommendedName>
        <fullName evidence="6">Bola-like protein</fullName>
    </recommendedName>
</protein>
<dbReference type="Proteomes" id="UP000308133">
    <property type="component" value="Unassembled WGS sequence"/>
</dbReference>
<dbReference type="SUPFAM" id="SSF82657">
    <property type="entry name" value="BolA-like"/>
    <property type="match status" value="1"/>
</dbReference>
<evidence type="ECO:0000313" key="5">
    <source>
        <dbReference type="Proteomes" id="UP000308133"/>
    </source>
</evidence>
<feature type="region of interest" description="Disordered" evidence="3">
    <location>
        <begin position="28"/>
        <end position="82"/>
    </location>
</feature>
<dbReference type="InterPro" id="IPR002634">
    <property type="entry name" value="BolA"/>
</dbReference>